<keyword evidence="3" id="KW-1185">Reference proteome</keyword>
<sequence>MTTNKRGTGDIVMTSSWKDARTPPPGLTPAVSANGSASSDVFVFDEFRNREWRSGVADFFFDGTADYSVIFVIGLGFLESGLTSASMKTTTSSFLYKNE</sequence>
<gene>
    <name evidence="2" type="ORF">K435DRAFT_868088</name>
</gene>
<reference evidence="2 3" key="1">
    <citation type="journal article" date="2019" name="Nat. Ecol. Evol.">
        <title>Megaphylogeny resolves global patterns of mushroom evolution.</title>
        <authorList>
            <person name="Varga T."/>
            <person name="Krizsan K."/>
            <person name="Foldi C."/>
            <person name="Dima B."/>
            <person name="Sanchez-Garcia M."/>
            <person name="Sanchez-Ramirez S."/>
            <person name="Szollosi G.J."/>
            <person name="Szarkandi J.G."/>
            <person name="Papp V."/>
            <person name="Albert L."/>
            <person name="Andreopoulos W."/>
            <person name="Angelini C."/>
            <person name="Antonin V."/>
            <person name="Barry K.W."/>
            <person name="Bougher N.L."/>
            <person name="Buchanan P."/>
            <person name="Buyck B."/>
            <person name="Bense V."/>
            <person name="Catcheside P."/>
            <person name="Chovatia M."/>
            <person name="Cooper J."/>
            <person name="Damon W."/>
            <person name="Desjardin D."/>
            <person name="Finy P."/>
            <person name="Geml J."/>
            <person name="Haridas S."/>
            <person name="Hughes K."/>
            <person name="Justo A."/>
            <person name="Karasinski D."/>
            <person name="Kautmanova I."/>
            <person name="Kiss B."/>
            <person name="Kocsube S."/>
            <person name="Kotiranta H."/>
            <person name="LaButti K.M."/>
            <person name="Lechner B.E."/>
            <person name="Liimatainen K."/>
            <person name="Lipzen A."/>
            <person name="Lukacs Z."/>
            <person name="Mihaltcheva S."/>
            <person name="Morgado L.N."/>
            <person name="Niskanen T."/>
            <person name="Noordeloos M.E."/>
            <person name="Ohm R.A."/>
            <person name="Ortiz-Santana B."/>
            <person name="Ovrebo C."/>
            <person name="Racz N."/>
            <person name="Riley R."/>
            <person name="Savchenko A."/>
            <person name="Shiryaev A."/>
            <person name="Soop K."/>
            <person name="Spirin V."/>
            <person name="Szebenyi C."/>
            <person name="Tomsovsky M."/>
            <person name="Tulloss R.E."/>
            <person name="Uehling J."/>
            <person name="Grigoriev I.V."/>
            <person name="Vagvolgyi C."/>
            <person name="Papp T."/>
            <person name="Martin F.M."/>
            <person name="Miettinen O."/>
            <person name="Hibbett D.S."/>
            <person name="Nagy L.G."/>
        </authorList>
    </citation>
    <scope>NUCLEOTIDE SEQUENCE [LARGE SCALE GENOMIC DNA]</scope>
    <source>
        <strain evidence="2 3">CBS 962.96</strain>
    </source>
</reference>
<proteinExistence type="predicted"/>
<dbReference type="Proteomes" id="UP000297245">
    <property type="component" value="Unassembled WGS sequence"/>
</dbReference>
<name>A0A4S8LCQ0_DENBC</name>
<accession>A0A4S8LCQ0</accession>
<evidence type="ECO:0000256" key="1">
    <source>
        <dbReference type="SAM" id="MobiDB-lite"/>
    </source>
</evidence>
<evidence type="ECO:0000313" key="2">
    <source>
        <dbReference type="EMBL" id="THU86629.1"/>
    </source>
</evidence>
<protein>
    <submittedName>
        <fullName evidence="2">Uncharacterized protein</fullName>
    </submittedName>
</protein>
<dbReference type="AlphaFoldDB" id="A0A4S8LCQ0"/>
<organism evidence="2 3">
    <name type="scientific">Dendrothele bispora (strain CBS 962.96)</name>
    <dbReference type="NCBI Taxonomy" id="1314807"/>
    <lineage>
        <taxon>Eukaryota</taxon>
        <taxon>Fungi</taxon>
        <taxon>Dikarya</taxon>
        <taxon>Basidiomycota</taxon>
        <taxon>Agaricomycotina</taxon>
        <taxon>Agaricomycetes</taxon>
        <taxon>Agaricomycetidae</taxon>
        <taxon>Agaricales</taxon>
        <taxon>Agaricales incertae sedis</taxon>
        <taxon>Dendrothele</taxon>
    </lineage>
</organism>
<feature type="region of interest" description="Disordered" evidence="1">
    <location>
        <begin position="1"/>
        <end position="33"/>
    </location>
</feature>
<dbReference type="EMBL" id="ML179488">
    <property type="protein sequence ID" value="THU86629.1"/>
    <property type="molecule type" value="Genomic_DNA"/>
</dbReference>
<evidence type="ECO:0000313" key="3">
    <source>
        <dbReference type="Proteomes" id="UP000297245"/>
    </source>
</evidence>